<organism evidence="3 4">
    <name type="scientific">Pollutimonas subterranea</name>
    <dbReference type="NCBI Taxonomy" id="2045210"/>
    <lineage>
        <taxon>Bacteria</taxon>
        <taxon>Pseudomonadati</taxon>
        <taxon>Pseudomonadota</taxon>
        <taxon>Betaproteobacteria</taxon>
        <taxon>Burkholderiales</taxon>
        <taxon>Alcaligenaceae</taxon>
        <taxon>Pollutimonas</taxon>
    </lineage>
</organism>
<evidence type="ECO:0000313" key="4">
    <source>
        <dbReference type="Proteomes" id="UP000234190"/>
    </source>
</evidence>
<evidence type="ECO:0000256" key="1">
    <source>
        <dbReference type="ARBA" id="ARBA00022801"/>
    </source>
</evidence>
<evidence type="ECO:0000313" key="3">
    <source>
        <dbReference type="EMBL" id="PLC49611.1"/>
    </source>
</evidence>
<dbReference type="InterPro" id="IPR029058">
    <property type="entry name" value="AB_hydrolase_fold"/>
</dbReference>
<dbReference type="Gene3D" id="3.40.50.1820">
    <property type="entry name" value="alpha/beta hydrolase"/>
    <property type="match status" value="1"/>
</dbReference>
<gene>
    <name evidence="3" type="ORF">CR159_11815</name>
</gene>
<accession>A0A2N4U3M2</accession>
<reference evidence="3 4" key="1">
    <citation type="submission" date="2017-10" db="EMBL/GenBank/DDBJ databases">
        <title>Two draft genome sequences of Pusillimonas sp. strains isolated from a nitrate- and radionuclide-contaminated groundwater in Russia.</title>
        <authorList>
            <person name="Grouzdev D.S."/>
            <person name="Tourova T.P."/>
            <person name="Goeva M.A."/>
            <person name="Babich T.L."/>
            <person name="Sokolova D.S."/>
            <person name="Abdullin R."/>
            <person name="Poltaraus A.B."/>
            <person name="Toshchakov S.V."/>
            <person name="Nazina T.N."/>
        </authorList>
    </citation>
    <scope>NUCLEOTIDE SEQUENCE [LARGE SCALE GENOMIC DNA]</scope>
    <source>
        <strain evidence="3 4">JR1/69-3-13</strain>
    </source>
</reference>
<dbReference type="InterPro" id="IPR000073">
    <property type="entry name" value="AB_hydrolase_1"/>
</dbReference>
<dbReference type="PANTHER" id="PTHR43329">
    <property type="entry name" value="EPOXIDE HYDROLASE"/>
    <property type="match status" value="1"/>
</dbReference>
<protein>
    <submittedName>
        <fullName evidence="3">Epoxide hydrolase</fullName>
    </submittedName>
</protein>
<dbReference type="GO" id="GO:0016787">
    <property type="term" value="F:hydrolase activity"/>
    <property type="evidence" value="ECO:0007669"/>
    <property type="project" value="UniProtKB-KW"/>
</dbReference>
<comment type="caution">
    <text evidence="3">The sequence shown here is derived from an EMBL/GenBank/DDBJ whole genome shotgun (WGS) entry which is preliminary data.</text>
</comment>
<sequence>MPPVRMVKTNGINLAVYEAGSGPAVVLLHGFPGLAFSWRHQIPALAAAGYRVIVPDLRGYGLSDTPKDVESYDIAHLTGDIVGLLDALDVKKAVFVGHDWGGLLAWQMPLFHEVRVAGVISANTPFIPHWMLWLHPDLVNPALPEGKTFVADPNVDPIVQMREIYSSEMYVLKFLNGKTADTVMNRDPRGTVRGSMRKDLITSAEWGKLPPAVAHMEYYGQPLPAKLPGRDVLNAGELEFYVEHFERTGFTPAINWYRNLSRNWKAGLDVDQTIRVPSMMISAAHDVVLRPSMTNGMDAYVNDLEKHVIADCWHWTPEEKPQEFTQLVTSWLERRFPS</sequence>
<proteinExistence type="predicted"/>
<evidence type="ECO:0000259" key="2">
    <source>
        <dbReference type="Pfam" id="PF00561"/>
    </source>
</evidence>
<feature type="domain" description="AB hydrolase-1" evidence="2">
    <location>
        <begin position="23"/>
        <end position="135"/>
    </location>
</feature>
<dbReference type="Pfam" id="PF00561">
    <property type="entry name" value="Abhydrolase_1"/>
    <property type="match status" value="1"/>
</dbReference>
<dbReference type="OrthoDB" id="9780765at2"/>
<dbReference type="InterPro" id="IPR000639">
    <property type="entry name" value="Epox_hydrolase-like"/>
</dbReference>
<dbReference type="PRINTS" id="PR00111">
    <property type="entry name" value="ABHYDROLASE"/>
</dbReference>
<keyword evidence="1 3" id="KW-0378">Hydrolase</keyword>
<name>A0A2N4U3M2_9BURK</name>
<dbReference type="AlphaFoldDB" id="A0A2N4U3M2"/>
<keyword evidence="4" id="KW-1185">Reference proteome</keyword>
<dbReference type="Proteomes" id="UP000234190">
    <property type="component" value="Unassembled WGS sequence"/>
</dbReference>
<dbReference type="SUPFAM" id="SSF53474">
    <property type="entry name" value="alpha/beta-Hydrolases"/>
    <property type="match status" value="1"/>
</dbReference>
<dbReference type="EMBL" id="PDNW01000009">
    <property type="protein sequence ID" value="PLC49611.1"/>
    <property type="molecule type" value="Genomic_DNA"/>
</dbReference>
<dbReference type="PRINTS" id="PR00412">
    <property type="entry name" value="EPOXHYDRLASE"/>
</dbReference>